<dbReference type="Proteomes" id="UP000287101">
    <property type="component" value="Unassembled WGS sequence"/>
</dbReference>
<dbReference type="InterPro" id="IPR025121">
    <property type="entry name" value="GTPase_HflX_N"/>
</dbReference>
<gene>
    <name evidence="6" type="primary">hflX</name>
    <name evidence="11" type="ORF">CBF31_05255</name>
</gene>
<dbReference type="Pfam" id="PF01926">
    <property type="entry name" value="MMR_HSR1"/>
    <property type="match status" value="1"/>
</dbReference>
<accession>A0A430A7T0</accession>
<evidence type="ECO:0000256" key="5">
    <source>
        <dbReference type="ARBA" id="ARBA00023134"/>
    </source>
</evidence>
<evidence type="ECO:0000313" key="11">
    <source>
        <dbReference type="EMBL" id="RSU03127.1"/>
    </source>
</evidence>
<feature type="binding site" evidence="7">
    <location>
        <begin position="228"/>
        <end position="232"/>
    </location>
    <ligand>
        <name>GTP</name>
        <dbReference type="ChEBI" id="CHEBI:37565"/>
    </ligand>
</feature>
<organism evidence="11 12">
    <name type="scientific">Vagococcus fessus</name>
    <dbReference type="NCBI Taxonomy" id="120370"/>
    <lineage>
        <taxon>Bacteria</taxon>
        <taxon>Bacillati</taxon>
        <taxon>Bacillota</taxon>
        <taxon>Bacilli</taxon>
        <taxon>Lactobacillales</taxon>
        <taxon>Enterococcaceae</taxon>
        <taxon>Vagococcus</taxon>
    </lineage>
</organism>
<comment type="similarity">
    <text evidence="6">Belongs to the TRAFAC class OBG-HflX-like GTPase superfamily. HflX GTPase family.</text>
</comment>
<dbReference type="RefSeq" id="WP_126831339.1">
    <property type="nucleotide sequence ID" value="NZ_CBCRYB010000004.1"/>
</dbReference>
<name>A0A430A7T0_9ENTE</name>
<keyword evidence="2 8" id="KW-0479">Metal-binding</keyword>
<comment type="function">
    <text evidence="6">GTPase that associates with the 50S ribosomal subunit and may have a role during protein synthesis or ribosome biogenesis.</text>
</comment>
<dbReference type="PRINTS" id="PR00326">
    <property type="entry name" value="GTP1OBG"/>
</dbReference>
<dbReference type="GO" id="GO:0005737">
    <property type="term" value="C:cytoplasm"/>
    <property type="evidence" value="ECO:0007669"/>
    <property type="project" value="UniProtKB-SubCell"/>
</dbReference>
<keyword evidence="3 6" id="KW-0547">Nucleotide-binding</keyword>
<dbReference type="InterPro" id="IPR032305">
    <property type="entry name" value="GTP-bd_M"/>
</dbReference>
<dbReference type="Gene3D" id="3.40.50.11060">
    <property type="entry name" value="GTPase HflX, N-terminal domain"/>
    <property type="match status" value="1"/>
</dbReference>
<keyword evidence="4 8" id="KW-0460">Magnesium</keyword>
<evidence type="ECO:0000256" key="8">
    <source>
        <dbReference type="PIRSR" id="PIRSR006809-2"/>
    </source>
</evidence>
<dbReference type="FunFam" id="3.40.50.11060:FF:000001">
    <property type="entry name" value="GTPase HflX"/>
    <property type="match status" value="1"/>
</dbReference>
<comment type="subcellular location">
    <subcellularLocation>
        <location evidence="6">Cytoplasm</location>
    </subcellularLocation>
    <text evidence="6">May associate with membranes.</text>
</comment>
<evidence type="ECO:0000313" key="12">
    <source>
        <dbReference type="Proteomes" id="UP000287101"/>
    </source>
</evidence>
<evidence type="ECO:0000256" key="4">
    <source>
        <dbReference type="ARBA" id="ARBA00022842"/>
    </source>
</evidence>
<dbReference type="SUPFAM" id="SSF52540">
    <property type="entry name" value="P-loop containing nucleoside triphosphate hydrolases"/>
    <property type="match status" value="1"/>
</dbReference>
<dbReference type="InterPro" id="IPR030394">
    <property type="entry name" value="G_HFLX_dom"/>
</dbReference>
<evidence type="ECO:0000256" key="2">
    <source>
        <dbReference type="ARBA" id="ARBA00022723"/>
    </source>
</evidence>
<feature type="binding site" evidence="7">
    <location>
        <begin position="316"/>
        <end position="319"/>
    </location>
    <ligand>
        <name>GTP</name>
        <dbReference type="ChEBI" id="CHEBI:37565"/>
    </ligand>
</feature>
<dbReference type="InterPro" id="IPR016496">
    <property type="entry name" value="GTPase_HflX"/>
</dbReference>
<dbReference type="Pfam" id="PF13167">
    <property type="entry name" value="GTP-bdg_N"/>
    <property type="match status" value="1"/>
</dbReference>
<dbReference type="InterPro" id="IPR042108">
    <property type="entry name" value="GTPase_HflX_N_sf"/>
</dbReference>
<dbReference type="Pfam" id="PF16360">
    <property type="entry name" value="GTP-bdg_M"/>
    <property type="match status" value="1"/>
</dbReference>
<dbReference type="EMBL" id="NGJY01000002">
    <property type="protein sequence ID" value="RSU03127.1"/>
    <property type="molecule type" value="Genomic_DNA"/>
</dbReference>
<dbReference type="InterPro" id="IPR005225">
    <property type="entry name" value="Small_GTP-bd"/>
</dbReference>
<evidence type="ECO:0000256" key="6">
    <source>
        <dbReference type="HAMAP-Rule" id="MF_00900"/>
    </source>
</evidence>
<reference evidence="11 12" key="1">
    <citation type="submission" date="2017-05" db="EMBL/GenBank/DDBJ databases">
        <title>Vagococcus spp. assemblies.</title>
        <authorList>
            <person name="Gulvik C.A."/>
        </authorList>
    </citation>
    <scope>NUCLEOTIDE SEQUENCE [LARGE SCALE GENOMIC DNA]</scope>
    <source>
        <strain evidence="11 12">CCUG 41755</strain>
    </source>
</reference>
<dbReference type="PROSITE" id="PS51705">
    <property type="entry name" value="G_HFLX"/>
    <property type="match status" value="1"/>
</dbReference>
<protein>
    <recommendedName>
        <fullName evidence="6">GTPase HflX</fullName>
    </recommendedName>
    <alternativeName>
        <fullName evidence="6">GTP-binding protein HflX</fullName>
    </alternativeName>
</protein>
<feature type="binding site" evidence="7">
    <location>
        <begin position="203"/>
        <end position="210"/>
    </location>
    <ligand>
        <name>GTP</name>
        <dbReference type="ChEBI" id="CHEBI:37565"/>
    </ligand>
</feature>
<dbReference type="GO" id="GO:0046872">
    <property type="term" value="F:metal ion binding"/>
    <property type="evidence" value="ECO:0007669"/>
    <property type="project" value="UniProtKB-KW"/>
</dbReference>
<dbReference type="AlphaFoldDB" id="A0A430A7T0"/>
<comment type="caution">
    <text evidence="11">The sequence shown here is derived from an EMBL/GenBank/DDBJ whole genome shotgun (WGS) entry which is preliminary data.</text>
</comment>
<dbReference type="InterPro" id="IPR027417">
    <property type="entry name" value="P-loop_NTPase"/>
</dbReference>
<evidence type="ECO:0000256" key="9">
    <source>
        <dbReference type="SAM" id="Coils"/>
    </source>
</evidence>
<keyword evidence="1 6" id="KW-0963">Cytoplasm</keyword>
<sequence length="416" mass="47269">MEEKREKVIIVGVETADNYRYFSESMEELKNLTETAQGEVVFEIVQKRPNVDRQTVIGKGKVEELVRFVDAYEADLVIFNQELTPRQSQLISDAVQVKVIDRVQLILDIFAMRAQSKAGKLQVELAQLNYLLPRLVGQGAALSRLGGGIGTRGPGETKLETDRRHIRNKITNIKRELKEVTASRERNRQQRKASQIFQIGLVGYTNAGKSTLLNMLTNAEAYSQDQLFATLDPLTKQWQLAEGFQVTLTDTVGFIQDLPTQLVEAFQSTLEESRNMDLLLHVVDASSPDRDLQEQTVLELLGDLEMKKIPVLTVYNKMDKVTPEAFAPTLFPNVQVSAKCPEDRTELEGAIRRQLMEMFEPYDLELAPSEGYLLNKLTTDTLVISQDFCDETEQYLVKGFAPETSRWVKTEEEEEW</sequence>
<dbReference type="PANTHER" id="PTHR10229:SF0">
    <property type="entry name" value="GTP-BINDING PROTEIN 6-RELATED"/>
    <property type="match status" value="1"/>
</dbReference>
<evidence type="ECO:0000256" key="1">
    <source>
        <dbReference type="ARBA" id="ARBA00022490"/>
    </source>
</evidence>
<dbReference type="Gene3D" id="3.40.50.300">
    <property type="entry name" value="P-loop containing nucleotide triphosphate hydrolases"/>
    <property type="match status" value="1"/>
</dbReference>
<keyword evidence="12" id="KW-1185">Reference proteome</keyword>
<proteinExistence type="inferred from homology"/>
<dbReference type="HAMAP" id="MF_00900">
    <property type="entry name" value="GTPase_HflX"/>
    <property type="match status" value="1"/>
</dbReference>
<evidence type="ECO:0000256" key="7">
    <source>
        <dbReference type="PIRSR" id="PIRSR006809-1"/>
    </source>
</evidence>
<feature type="domain" description="Hflx-type G" evidence="10">
    <location>
        <begin position="197"/>
        <end position="359"/>
    </location>
</feature>
<dbReference type="PANTHER" id="PTHR10229">
    <property type="entry name" value="GTP-BINDING PROTEIN HFLX"/>
    <property type="match status" value="1"/>
</dbReference>
<evidence type="ECO:0000259" key="10">
    <source>
        <dbReference type="PROSITE" id="PS51705"/>
    </source>
</evidence>
<dbReference type="OrthoDB" id="9812272at2"/>
<comment type="cofactor">
    <cofactor evidence="8">
        <name>Mg(2+)</name>
        <dbReference type="ChEBI" id="CHEBI:18420"/>
    </cofactor>
</comment>
<feature type="binding site" evidence="7">
    <location>
        <begin position="337"/>
        <end position="339"/>
    </location>
    <ligand>
        <name>GTP</name>
        <dbReference type="ChEBI" id="CHEBI:37565"/>
    </ligand>
</feature>
<keyword evidence="5 6" id="KW-0342">GTP-binding</keyword>
<keyword evidence="9" id="KW-0175">Coiled coil</keyword>
<dbReference type="Gene3D" id="6.10.250.2860">
    <property type="match status" value="1"/>
</dbReference>
<dbReference type="GO" id="GO:0005525">
    <property type="term" value="F:GTP binding"/>
    <property type="evidence" value="ECO:0007669"/>
    <property type="project" value="UniProtKB-UniRule"/>
</dbReference>
<dbReference type="NCBIfam" id="TIGR00231">
    <property type="entry name" value="small_GTP"/>
    <property type="match status" value="1"/>
</dbReference>
<feature type="binding site" evidence="7">
    <location>
        <begin position="250"/>
        <end position="253"/>
    </location>
    <ligand>
        <name>GTP</name>
        <dbReference type="ChEBI" id="CHEBI:37565"/>
    </ligand>
</feature>
<comment type="subunit">
    <text evidence="6">Monomer. Associates with the 50S ribosomal subunit.</text>
</comment>
<evidence type="ECO:0000256" key="3">
    <source>
        <dbReference type="ARBA" id="ARBA00022741"/>
    </source>
</evidence>
<dbReference type="InterPro" id="IPR006073">
    <property type="entry name" value="GTP-bd"/>
</dbReference>
<feature type="binding site" evidence="8">
    <location>
        <position position="210"/>
    </location>
    <ligand>
        <name>Mg(2+)</name>
        <dbReference type="ChEBI" id="CHEBI:18420"/>
    </ligand>
</feature>
<dbReference type="PIRSF" id="PIRSF006809">
    <property type="entry name" value="GTP-binding_hflX_prd"/>
    <property type="match status" value="1"/>
</dbReference>
<feature type="coiled-coil region" evidence="9">
    <location>
        <begin position="163"/>
        <end position="190"/>
    </location>
</feature>
<feature type="binding site" evidence="8">
    <location>
        <position position="230"/>
    </location>
    <ligand>
        <name>Mg(2+)</name>
        <dbReference type="ChEBI" id="CHEBI:18420"/>
    </ligand>
</feature>
<dbReference type="CDD" id="cd01878">
    <property type="entry name" value="HflX"/>
    <property type="match status" value="1"/>
</dbReference>
<dbReference type="NCBIfam" id="TIGR03156">
    <property type="entry name" value="GTP_HflX"/>
    <property type="match status" value="1"/>
</dbReference>
<dbReference type="GO" id="GO:0003924">
    <property type="term" value="F:GTPase activity"/>
    <property type="evidence" value="ECO:0007669"/>
    <property type="project" value="UniProtKB-UniRule"/>
</dbReference>
<dbReference type="GO" id="GO:0043022">
    <property type="term" value="F:ribosome binding"/>
    <property type="evidence" value="ECO:0007669"/>
    <property type="project" value="TreeGrafter"/>
</dbReference>